<reference evidence="5" key="2">
    <citation type="submission" date="2020-09" db="EMBL/GenBank/DDBJ databases">
        <authorList>
            <person name="Sun Q."/>
            <person name="Kim S."/>
        </authorList>
    </citation>
    <scope>NUCLEOTIDE SEQUENCE</scope>
    <source>
        <strain evidence="5">KCTC 23732</strain>
    </source>
</reference>
<accession>A0A918JHT7</accession>
<sequence>MINKKTVRKTLGLASVGFLVSGCASVPNPSPEDSLESYNRSMFEFNETVDKALLKPVATGYKAVMPSPVRTCVRNIFGNLGDVWSAINSMLQGRALDSINTFGRVLFNSTMGVGGCIDVATMNGAHKIPNDFGTTLGVWGVGNGPYVVLPFFGPSSVRDGIGLVGDVAGGTAVYASPGAINDVSVRNAIMGLKVIDGRSNLLDADELAEDVALDKYSFVRDAYRQNRKALLESKLRPEVQDSAAGDLSVPDYDDPEQASTDISVPQYDDPGE</sequence>
<comment type="caution">
    <text evidence="5">The sequence shown here is derived from an EMBL/GenBank/DDBJ whole genome shotgun (WGS) entry which is preliminary data.</text>
</comment>
<dbReference type="GO" id="GO:0120010">
    <property type="term" value="P:intermembrane phospholipid transfer"/>
    <property type="evidence" value="ECO:0007669"/>
    <property type="project" value="TreeGrafter"/>
</dbReference>
<keyword evidence="2 4" id="KW-0732">Signal</keyword>
<evidence type="ECO:0000256" key="2">
    <source>
        <dbReference type="ARBA" id="ARBA00022729"/>
    </source>
</evidence>
<comment type="similarity">
    <text evidence="1">Belongs to the MlaA family.</text>
</comment>
<evidence type="ECO:0000256" key="1">
    <source>
        <dbReference type="ARBA" id="ARBA00010634"/>
    </source>
</evidence>
<dbReference type="PRINTS" id="PR01805">
    <property type="entry name" value="VACJLIPOPROT"/>
</dbReference>
<name>A0A918JHT7_9BURK</name>
<protein>
    <submittedName>
        <fullName evidence="5">Lipoprotein</fullName>
    </submittedName>
</protein>
<dbReference type="EMBL" id="BMYS01000005">
    <property type="protein sequence ID" value="GGW82338.1"/>
    <property type="molecule type" value="Genomic_DNA"/>
</dbReference>
<dbReference type="AlphaFoldDB" id="A0A918JHT7"/>
<keyword evidence="6" id="KW-1185">Reference proteome</keyword>
<dbReference type="PANTHER" id="PTHR30035:SF3">
    <property type="entry name" value="INTERMEMBRANE PHOSPHOLIPID TRANSPORT SYSTEM LIPOPROTEIN MLAA"/>
    <property type="match status" value="1"/>
</dbReference>
<dbReference type="Pfam" id="PF04333">
    <property type="entry name" value="MlaA"/>
    <property type="match status" value="1"/>
</dbReference>
<keyword evidence="5" id="KW-0449">Lipoprotein</keyword>
<evidence type="ECO:0000313" key="6">
    <source>
        <dbReference type="Proteomes" id="UP000608345"/>
    </source>
</evidence>
<dbReference type="PANTHER" id="PTHR30035">
    <property type="entry name" value="LIPOPROTEIN VACJ-RELATED"/>
    <property type="match status" value="1"/>
</dbReference>
<feature type="signal peptide" evidence="4">
    <location>
        <begin position="1"/>
        <end position="24"/>
    </location>
</feature>
<evidence type="ECO:0000256" key="4">
    <source>
        <dbReference type="SAM" id="SignalP"/>
    </source>
</evidence>
<dbReference type="GO" id="GO:0016020">
    <property type="term" value="C:membrane"/>
    <property type="evidence" value="ECO:0007669"/>
    <property type="project" value="InterPro"/>
</dbReference>
<reference evidence="5" key="1">
    <citation type="journal article" date="2014" name="Int. J. Syst. Evol. Microbiol.">
        <title>Complete genome sequence of Corynebacterium casei LMG S-19264T (=DSM 44701T), isolated from a smear-ripened cheese.</title>
        <authorList>
            <consortium name="US DOE Joint Genome Institute (JGI-PGF)"/>
            <person name="Walter F."/>
            <person name="Albersmeier A."/>
            <person name="Kalinowski J."/>
            <person name="Ruckert C."/>
        </authorList>
    </citation>
    <scope>NUCLEOTIDE SEQUENCE</scope>
    <source>
        <strain evidence="5">KCTC 23732</strain>
    </source>
</reference>
<dbReference type="InterPro" id="IPR007428">
    <property type="entry name" value="MlaA"/>
</dbReference>
<feature type="region of interest" description="Disordered" evidence="3">
    <location>
        <begin position="234"/>
        <end position="272"/>
    </location>
</feature>
<dbReference type="PROSITE" id="PS51257">
    <property type="entry name" value="PROKAR_LIPOPROTEIN"/>
    <property type="match status" value="1"/>
</dbReference>
<evidence type="ECO:0000256" key="3">
    <source>
        <dbReference type="SAM" id="MobiDB-lite"/>
    </source>
</evidence>
<dbReference type="Proteomes" id="UP000608345">
    <property type="component" value="Unassembled WGS sequence"/>
</dbReference>
<organism evidence="5 6">
    <name type="scientific">Advenella faeciporci</name>
    <dbReference type="NCBI Taxonomy" id="797535"/>
    <lineage>
        <taxon>Bacteria</taxon>
        <taxon>Pseudomonadati</taxon>
        <taxon>Pseudomonadota</taxon>
        <taxon>Betaproteobacteria</taxon>
        <taxon>Burkholderiales</taxon>
        <taxon>Alcaligenaceae</taxon>
    </lineage>
</organism>
<gene>
    <name evidence="5" type="ORF">GCM10011450_10200</name>
</gene>
<proteinExistence type="inferred from homology"/>
<evidence type="ECO:0000313" key="5">
    <source>
        <dbReference type="EMBL" id="GGW82338.1"/>
    </source>
</evidence>
<feature type="chain" id="PRO_5037089584" evidence="4">
    <location>
        <begin position="25"/>
        <end position="272"/>
    </location>
</feature>
<dbReference type="RefSeq" id="WP_189384379.1">
    <property type="nucleotide sequence ID" value="NZ_BAABFY010000055.1"/>
</dbReference>